<protein>
    <submittedName>
        <fullName evidence="3">Zinc finger, CCHC-type</fullName>
    </submittedName>
</protein>
<evidence type="ECO:0000313" key="2">
    <source>
        <dbReference type="Proteomes" id="UP000095287"/>
    </source>
</evidence>
<feature type="compositionally biased region" description="Basic residues" evidence="1">
    <location>
        <begin position="275"/>
        <end position="318"/>
    </location>
</feature>
<reference evidence="3" key="1">
    <citation type="submission" date="2016-11" db="UniProtKB">
        <authorList>
            <consortium name="WormBaseParasite"/>
        </authorList>
    </citation>
    <scope>IDENTIFICATION</scope>
</reference>
<feature type="compositionally biased region" description="Basic and acidic residues" evidence="1">
    <location>
        <begin position="319"/>
        <end position="334"/>
    </location>
</feature>
<organism evidence="2 3">
    <name type="scientific">Steinernema glaseri</name>
    <dbReference type="NCBI Taxonomy" id="37863"/>
    <lineage>
        <taxon>Eukaryota</taxon>
        <taxon>Metazoa</taxon>
        <taxon>Ecdysozoa</taxon>
        <taxon>Nematoda</taxon>
        <taxon>Chromadorea</taxon>
        <taxon>Rhabditida</taxon>
        <taxon>Tylenchina</taxon>
        <taxon>Panagrolaimomorpha</taxon>
        <taxon>Strongyloidoidea</taxon>
        <taxon>Steinernematidae</taxon>
        <taxon>Steinernema</taxon>
    </lineage>
</organism>
<feature type="compositionally biased region" description="Basic residues" evidence="1">
    <location>
        <begin position="244"/>
        <end position="254"/>
    </location>
</feature>
<feature type="compositionally biased region" description="Polar residues" evidence="1">
    <location>
        <begin position="388"/>
        <end position="397"/>
    </location>
</feature>
<evidence type="ECO:0000313" key="3">
    <source>
        <dbReference type="WBParaSite" id="L893_g11376.t1"/>
    </source>
</evidence>
<feature type="compositionally biased region" description="Basic and acidic residues" evidence="1">
    <location>
        <begin position="348"/>
        <end position="374"/>
    </location>
</feature>
<feature type="compositionally biased region" description="Polar residues" evidence="1">
    <location>
        <begin position="434"/>
        <end position="445"/>
    </location>
</feature>
<feature type="compositionally biased region" description="Basic and acidic residues" evidence="1">
    <location>
        <begin position="446"/>
        <end position="459"/>
    </location>
</feature>
<evidence type="ECO:0000256" key="1">
    <source>
        <dbReference type="SAM" id="MobiDB-lite"/>
    </source>
</evidence>
<keyword evidence="2" id="KW-1185">Reference proteome</keyword>
<sequence length="487" mass="56435">MAILNDSSQTNPTTMFHFDNCKNCYAKDHDIEHCPYLEKIEDSTAPPAPRERQPQPTPSPEQKATHSLSRQQDSRIPRNQPDGASRSSTPGGHRLRHSASPNLAQQVRGHAVVDMPNTSSREESPAQPRPRRGPRTPPGTPPEMEDWELEMQQVLERCCDPKKEAGTPCTEHFFLEMDEDAEQRERDVGRSNEGSHTDSNRTSVHVEDLQQDQDLEEGELVDTDTPEDAVPRRRSPTSPVRRRDEHRRHRRSRIRSPQPEESRETRQSSSVRHSNDRRHRSHRRPERRSASRSRSRSKYRSRSPQRTSSRRSPHRIHRSDHDSQDRRRSRDRDTRHHHHQSSSFRSGGYRDERSSGYRDERGHARSIHRQEQRRNYNRAPSESEHRSQASPIMPNSTLPTIGNIGSFPANGLLDSNAIMSVAMALTQMHQPQNLLDNFNVPPSSHSRSEYRDARRDGDRRHRPPSRFGHRGEGKDSYHSRNSYQKYN</sequence>
<accession>A0A1I7Y146</accession>
<dbReference type="AlphaFoldDB" id="A0A1I7Y146"/>
<dbReference type="WBParaSite" id="L893_g11376.t1">
    <property type="protein sequence ID" value="L893_g11376.t1"/>
    <property type="gene ID" value="L893_g11376"/>
</dbReference>
<feature type="compositionally biased region" description="Acidic residues" evidence="1">
    <location>
        <begin position="209"/>
        <end position="227"/>
    </location>
</feature>
<name>A0A1I7Y146_9BILA</name>
<feature type="compositionally biased region" description="Basic and acidic residues" evidence="1">
    <location>
        <begin position="183"/>
        <end position="208"/>
    </location>
</feature>
<feature type="compositionally biased region" description="Polar residues" evidence="1">
    <location>
        <begin position="60"/>
        <end position="71"/>
    </location>
</feature>
<feature type="compositionally biased region" description="Basic and acidic residues" evidence="1">
    <location>
        <begin position="469"/>
        <end position="478"/>
    </location>
</feature>
<dbReference type="Proteomes" id="UP000095287">
    <property type="component" value="Unplaced"/>
</dbReference>
<proteinExistence type="predicted"/>
<feature type="region of interest" description="Disordered" evidence="1">
    <location>
        <begin position="37"/>
        <end position="397"/>
    </location>
</feature>
<feature type="region of interest" description="Disordered" evidence="1">
    <location>
        <begin position="434"/>
        <end position="487"/>
    </location>
</feature>